<dbReference type="Proteomes" id="UP000054248">
    <property type="component" value="Unassembled WGS sequence"/>
</dbReference>
<sequence length="374" mass="41296">MCKTTFEYLPHCPPTPKNTDPDARSAVLLENLGDLESWKGNHKTGYIYLEKARHLYEEEANDNGIASVLRKQATVAYRDSNFVEVMKAAPAALEKCRSLEDDIGIAYALFWIGLLETNVVDAIRNLQESLEIFRARGNSVGVAKCLHVLGERYRREGLAEKALKILEEAVDVASHCGDSLGEVNALTILGVTHIDLNHTDEAISAFQRALDIVKNIGWKPGLSTCLSRMGWAKLRQGIHAEAEELLRESVLVGRSSDAGWRLGQALYFSGMCFRAQDRPKEAIAALEESCSAFQNIPLHFHPNLADAAALLADCKSTLGHKQEALPWYDTAIAEWRKGGHRNEAGISECLAAKNAILADMRRRDQGSLHCETSS</sequence>
<proteinExistence type="predicted"/>
<dbReference type="EMBL" id="KN823055">
    <property type="protein sequence ID" value="KIO24719.1"/>
    <property type="molecule type" value="Genomic_DNA"/>
</dbReference>
<dbReference type="InterPro" id="IPR019734">
    <property type="entry name" value="TPR_rpt"/>
</dbReference>
<evidence type="ECO:0000313" key="3">
    <source>
        <dbReference type="Proteomes" id="UP000054248"/>
    </source>
</evidence>
<evidence type="ECO:0000256" key="1">
    <source>
        <dbReference type="PROSITE-ProRule" id="PRU00339"/>
    </source>
</evidence>
<dbReference type="OrthoDB" id="621413at2759"/>
<protein>
    <submittedName>
        <fullName evidence="2">Uncharacterized protein</fullName>
    </submittedName>
</protein>
<reference evidence="2 3" key="1">
    <citation type="submission" date="2014-04" db="EMBL/GenBank/DDBJ databases">
        <authorList>
            <consortium name="DOE Joint Genome Institute"/>
            <person name="Kuo A."/>
            <person name="Girlanda M."/>
            <person name="Perotto S."/>
            <person name="Kohler A."/>
            <person name="Nagy L.G."/>
            <person name="Floudas D."/>
            <person name="Copeland A."/>
            <person name="Barry K.W."/>
            <person name="Cichocki N."/>
            <person name="Veneault-Fourrey C."/>
            <person name="LaButti K."/>
            <person name="Lindquist E.A."/>
            <person name="Lipzen A."/>
            <person name="Lundell T."/>
            <person name="Morin E."/>
            <person name="Murat C."/>
            <person name="Sun H."/>
            <person name="Tunlid A."/>
            <person name="Henrissat B."/>
            <person name="Grigoriev I.V."/>
            <person name="Hibbett D.S."/>
            <person name="Martin F."/>
            <person name="Nordberg H.P."/>
            <person name="Cantor M.N."/>
            <person name="Hua S.X."/>
        </authorList>
    </citation>
    <scope>NUCLEOTIDE SEQUENCE [LARGE SCALE GENOMIC DNA]</scope>
    <source>
        <strain evidence="2 3">MUT 4182</strain>
    </source>
</reference>
<name>A0A0C3QGN7_9AGAM</name>
<dbReference type="Gene3D" id="1.25.40.10">
    <property type="entry name" value="Tetratricopeptide repeat domain"/>
    <property type="match status" value="1"/>
</dbReference>
<accession>A0A0C3QGN7</accession>
<dbReference type="PANTHER" id="PTHR47691">
    <property type="entry name" value="REGULATOR-RELATED"/>
    <property type="match status" value="1"/>
</dbReference>
<keyword evidence="3" id="KW-1185">Reference proteome</keyword>
<evidence type="ECO:0000313" key="2">
    <source>
        <dbReference type="EMBL" id="KIO24719.1"/>
    </source>
</evidence>
<dbReference type="STRING" id="1051891.A0A0C3QGN7"/>
<dbReference type="AlphaFoldDB" id="A0A0C3QGN7"/>
<keyword evidence="1" id="KW-0802">TPR repeat</keyword>
<dbReference type="PROSITE" id="PS50005">
    <property type="entry name" value="TPR"/>
    <property type="match status" value="1"/>
</dbReference>
<reference evidence="3" key="2">
    <citation type="submission" date="2015-01" db="EMBL/GenBank/DDBJ databases">
        <title>Evolutionary Origins and Diversification of the Mycorrhizal Mutualists.</title>
        <authorList>
            <consortium name="DOE Joint Genome Institute"/>
            <consortium name="Mycorrhizal Genomics Consortium"/>
            <person name="Kohler A."/>
            <person name="Kuo A."/>
            <person name="Nagy L.G."/>
            <person name="Floudas D."/>
            <person name="Copeland A."/>
            <person name="Barry K.W."/>
            <person name="Cichocki N."/>
            <person name="Veneault-Fourrey C."/>
            <person name="LaButti K."/>
            <person name="Lindquist E.A."/>
            <person name="Lipzen A."/>
            <person name="Lundell T."/>
            <person name="Morin E."/>
            <person name="Murat C."/>
            <person name="Riley R."/>
            <person name="Ohm R."/>
            <person name="Sun H."/>
            <person name="Tunlid A."/>
            <person name="Henrissat B."/>
            <person name="Grigoriev I.V."/>
            <person name="Hibbett D.S."/>
            <person name="Martin F."/>
        </authorList>
    </citation>
    <scope>NUCLEOTIDE SEQUENCE [LARGE SCALE GENOMIC DNA]</scope>
    <source>
        <strain evidence="3">MUT 4182</strain>
    </source>
</reference>
<dbReference type="PANTHER" id="PTHR47691:SF3">
    <property type="entry name" value="HTH-TYPE TRANSCRIPTIONAL REGULATOR RV0890C-RELATED"/>
    <property type="match status" value="1"/>
</dbReference>
<gene>
    <name evidence="2" type="ORF">M407DRAFT_25869</name>
</gene>
<dbReference type="SUPFAM" id="SSF48452">
    <property type="entry name" value="TPR-like"/>
    <property type="match status" value="2"/>
</dbReference>
<dbReference type="SMART" id="SM00028">
    <property type="entry name" value="TPR"/>
    <property type="match status" value="6"/>
</dbReference>
<feature type="repeat" description="TPR" evidence="1">
    <location>
        <begin position="183"/>
        <end position="216"/>
    </location>
</feature>
<dbReference type="InterPro" id="IPR011990">
    <property type="entry name" value="TPR-like_helical_dom_sf"/>
</dbReference>
<dbReference type="Pfam" id="PF13424">
    <property type="entry name" value="TPR_12"/>
    <property type="match status" value="2"/>
</dbReference>
<organism evidence="2 3">
    <name type="scientific">Tulasnella calospora MUT 4182</name>
    <dbReference type="NCBI Taxonomy" id="1051891"/>
    <lineage>
        <taxon>Eukaryota</taxon>
        <taxon>Fungi</taxon>
        <taxon>Dikarya</taxon>
        <taxon>Basidiomycota</taxon>
        <taxon>Agaricomycotina</taxon>
        <taxon>Agaricomycetes</taxon>
        <taxon>Cantharellales</taxon>
        <taxon>Tulasnellaceae</taxon>
        <taxon>Tulasnella</taxon>
    </lineage>
</organism>
<dbReference type="HOGENOM" id="CLU_042955_0_0_1"/>